<dbReference type="InterPro" id="IPR036764">
    <property type="entry name" value="Peptidase_Prp_sf"/>
</dbReference>
<dbReference type="GO" id="GO:0006508">
    <property type="term" value="P:proteolysis"/>
    <property type="evidence" value="ECO:0007669"/>
    <property type="project" value="UniProtKB-KW"/>
</dbReference>
<dbReference type="CDD" id="cd16332">
    <property type="entry name" value="Prp-like"/>
    <property type="match status" value="1"/>
</dbReference>
<evidence type="ECO:0000256" key="4">
    <source>
        <dbReference type="ARBA" id="ARBA00022807"/>
    </source>
</evidence>
<keyword evidence="2" id="KW-0645">Protease</keyword>
<keyword evidence="1" id="KW-0690">Ribosome biogenesis</keyword>
<gene>
    <name evidence="5" type="ORF">SDC9_193770</name>
</gene>
<organism evidence="5">
    <name type="scientific">bioreactor metagenome</name>
    <dbReference type="NCBI Taxonomy" id="1076179"/>
    <lineage>
        <taxon>unclassified sequences</taxon>
        <taxon>metagenomes</taxon>
        <taxon>ecological metagenomes</taxon>
    </lineage>
</organism>
<dbReference type="Pfam" id="PF04327">
    <property type="entry name" value="Peptidase_Prp"/>
    <property type="match status" value="1"/>
</dbReference>
<keyword evidence="3" id="KW-0378">Hydrolase</keyword>
<dbReference type="Gene3D" id="3.30.70.1490">
    <property type="entry name" value="Cysteine protease Prp"/>
    <property type="match status" value="1"/>
</dbReference>
<sequence>MTIKGHAGYGAYGKDIVCSAVSVLTQFVGEIIEKEKMGSYKIMENTIQLDFDPDNVISLKLQSYLLEAFKNIETDYKKNMKVEVSS</sequence>
<keyword evidence="4" id="KW-0788">Thiol protease</keyword>
<proteinExistence type="predicted"/>
<name>A0A645I4G3_9ZZZZ</name>
<dbReference type="GO" id="GO:0042254">
    <property type="term" value="P:ribosome biogenesis"/>
    <property type="evidence" value="ECO:0007669"/>
    <property type="project" value="UniProtKB-KW"/>
</dbReference>
<dbReference type="EMBL" id="VSSQ01106656">
    <property type="protein sequence ID" value="MPN46187.1"/>
    <property type="molecule type" value="Genomic_DNA"/>
</dbReference>
<accession>A0A645I4G3</accession>
<dbReference type="GO" id="GO:0008234">
    <property type="term" value="F:cysteine-type peptidase activity"/>
    <property type="evidence" value="ECO:0007669"/>
    <property type="project" value="UniProtKB-KW"/>
</dbReference>
<dbReference type="AlphaFoldDB" id="A0A645I4G3"/>
<evidence type="ECO:0000256" key="1">
    <source>
        <dbReference type="ARBA" id="ARBA00022517"/>
    </source>
</evidence>
<evidence type="ECO:0000256" key="2">
    <source>
        <dbReference type="ARBA" id="ARBA00022670"/>
    </source>
</evidence>
<comment type="caution">
    <text evidence="5">The sequence shown here is derived from an EMBL/GenBank/DDBJ whole genome shotgun (WGS) entry which is preliminary data.</text>
</comment>
<evidence type="ECO:0000256" key="3">
    <source>
        <dbReference type="ARBA" id="ARBA00022801"/>
    </source>
</evidence>
<evidence type="ECO:0008006" key="6">
    <source>
        <dbReference type="Google" id="ProtNLM"/>
    </source>
</evidence>
<dbReference type="SUPFAM" id="SSF118010">
    <property type="entry name" value="TM1457-like"/>
    <property type="match status" value="1"/>
</dbReference>
<reference evidence="5" key="1">
    <citation type="submission" date="2019-08" db="EMBL/GenBank/DDBJ databases">
        <authorList>
            <person name="Kucharzyk K."/>
            <person name="Murdoch R.W."/>
            <person name="Higgins S."/>
            <person name="Loffler F."/>
        </authorList>
    </citation>
    <scope>NUCLEOTIDE SEQUENCE</scope>
</reference>
<protein>
    <recommendedName>
        <fullName evidence="6">Ribosomal-processing cysteine protease Prp</fullName>
    </recommendedName>
</protein>
<evidence type="ECO:0000313" key="5">
    <source>
        <dbReference type="EMBL" id="MPN46187.1"/>
    </source>
</evidence>
<dbReference type="InterPro" id="IPR007422">
    <property type="entry name" value="Peptidase_Prp"/>
</dbReference>